<dbReference type="Pfam" id="PF14132">
    <property type="entry name" value="DUF4299"/>
    <property type="match status" value="1"/>
</dbReference>
<name>A0A6G2DVD7_STREE</name>
<evidence type="ECO:0000313" key="1">
    <source>
        <dbReference type="EMBL" id="MTW25018.1"/>
    </source>
</evidence>
<proteinExistence type="predicted"/>
<reference evidence="1 2" key="1">
    <citation type="submission" date="2019-11" db="EMBL/GenBank/DDBJ databases">
        <title>Growth characteristics of pneumococcus vary with the chemical composition of the capsule and with environmental conditions.</title>
        <authorList>
            <person name="Tothpal A."/>
            <person name="Desobry K."/>
            <person name="Joshi S."/>
            <person name="Wyllie A.L."/>
            <person name="Weinberger D.M."/>
        </authorList>
    </citation>
    <scope>NUCLEOTIDE SEQUENCE [LARGE SCALE GENOMIC DNA]</scope>
    <source>
        <strain evidence="2">pnumococcus23A</strain>
    </source>
</reference>
<gene>
    <name evidence="1" type="ORF">GM537_09250</name>
</gene>
<evidence type="ECO:0000313" key="2">
    <source>
        <dbReference type="Proteomes" id="UP000490982"/>
    </source>
</evidence>
<dbReference type="InterPro" id="IPR025387">
    <property type="entry name" value="DUF4299"/>
</dbReference>
<sequence>MKAWIKQLLYKIKQSSGAVFLCFVLKNLKFVFVSFRKIRYTVCKRFQRSPVMAKTFFIPNKQSILGEQEILTAKSILALLDGLESHSYDVVYLRQPLNRLEYIECAIVGQSQFLFKVSYADGQKAYRVDLPDLLTKTDWQIIKSFLDALLAYTGTDIEGLDGFDFEAYFQASIQAYLADPVARFTICQGIFNPIFFSRENLKSFLEADGLAQFEARVRAVQETDAYFARVSFYQDGEGKVHGVYHLAQGVKTVLPREPFVPAAYIEQLVDKEVQWEIDLVQITGDGSKPEDYEAIARLDYAKFLEVLPLSFYHQLDANQIEIQPILGQDFKTLAQEK</sequence>
<dbReference type="EMBL" id="WNHS01000041">
    <property type="protein sequence ID" value="MTW25018.1"/>
    <property type="molecule type" value="Genomic_DNA"/>
</dbReference>
<organism evidence="1 2">
    <name type="scientific">Streptococcus pneumoniae</name>
    <dbReference type="NCBI Taxonomy" id="1313"/>
    <lineage>
        <taxon>Bacteria</taxon>
        <taxon>Bacillati</taxon>
        <taxon>Bacillota</taxon>
        <taxon>Bacilli</taxon>
        <taxon>Lactobacillales</taxon>
        <taxon>Streptococcaceae</taxon>
        <taxon>Streptococcus</taxon>
    </lineage>
</organism>
<accession>A0A6G2DVD7</accession>
<comment type="caution">
    <text evidence="1">The sequence shown here is derived from an EMBL/GenBank/DDBJ whole genome shotgun (WGS) entry which is preliminary data.</text>
</comment>
<dbReference type="AlphaFoldDB" id="A0A6G2DVD7"/>
<protein>
    <submittedName>
        <fullName evidence="1">DUF4299 family protein</fullName>
    </submittedName>
</protein>
<dbReference type="Proteomes" id="UP000490982">
    <property type="component" value="Unassembled WGS sequence"/>
</dbReference>